<dbReference type="PROSITE" id="PS50958">
    <property type="entry name" value="SMB_2"/>
    <property type="match status" value="1"/>
</dbReference>
<keyword evidence="1" id="KW-1015">Disulfide bond</keyword>
<evidence type="ECO:0000313" key="4">
    <source>
        <dbReference type="Proteomes" id="UP001283361"/>
    </source>
</evidence>
<dbReference type="Proteomes" id="UP001283361">
    <property type="component" value="Unassembled WGS sequence"/>
</dbReference>
<keyword evidence="4" id="KW-1185">Reference proteome</keyword>
<evidence type="ECO:0000256" key="1">
    <source>
        <dbReference type="ARBA" id="ARBA00023157"/>
    </source>
</evidence>
<reference evidence="3" key="1">
    <citation type="journal article" date="2023" name="G3 (Bethesda)">
        <title>A reference genome for the long-term kleptoplast-retaining sea slug Elysia crispata morphotype clarki.</title>
        <authorList>
            <person name="Eastman K.E."/>
            <person name="Pendleton A.L."/>
            <person name="Shaikh M.A."/>
            <person name="Suttiyut T."/>
            <person name="Ogas R."/>
            <person name="Tomko P."/>
            <person name="Gavelis G."/>
            <person name="Widhalm J.R."/>
            <person name="Wisecaver J.H."/>
        </authorList>
    </citation>
    <scope>NUCLEOTIDE SEQUENCE</scope>
    <source>
        <strain evidence="3">ECLA1</strain>
    </source>
</reference>
<evidence type="ECO:0000259" key="2">
    <source>
        <dbReference type="PROSITE" id="PS50958"/>
    </source>
</evidence>
<sequence length="591" mass="65529">MASINNNSTEPLYFDFSDSDSTAVSSELLLSRILSTENQFSTETLGNSSPGFFQSDHTTHSAYDSKILSSGNEECENLARDYAAAQNLCDVPSQGSFSCRDRCGEAPTFGKPMSGCRCDGLCMLHRCCCHDIAIECPTIYAKSLEFWRHEVENGLARSCSLGFQQFVVFISVERETETMSGHEFSSVSTTELSFTTQNNTGTVSLENFINDFTFFYVADLTSGIILKDFLEFSRFRQAPLRPHFIPIVTSLKCPDITPGNILSVFELLEFCLVQKMRTMTTSLHRDCILFNEIYCGCQGGHFLRKFLLDVCINANHSLTVQVDDGWGQTFTPKNWETLTRNNGGCAVHERTSAPDPVDDETELVLGPPIALIATPVLSNTRQPQLLSKGKGGFNEKSEQAIKDLSGNTDVTSEDNFSDFYDRIQLVVELTHSIEKRLVCAGRRIPLSECRLAECAPGAFLSLSPQAKWKFAGRSCVLPRRVVVEPLMSVCMCMRATRALSSLHLWHVRAVDILGGLCSVEVLGLSTEFKGHPEMYTFPEDEDRSLADSFLTAADLRAPLRESILSTGSICDEDLGARKLRCAADDPRFEVS</sequence>
<dbReference type="AlphaFoldDB" id="A0AAE1AHX1"/>
<gene>
    <name evidence="3" type="ORF">RRG08_022163</name>
</gene>
<dbReference type="EMBL" id="JAWDGP010001827">
    <property type="protein sequence ID" value="KAK3787870.1"/>
    <property type="molecule type" value="Genomic_DNA"/>
</dbReference>
<protein>
    <recommendedName>
        <fullName evidence="2">SMB domain-containing protein</fullName>
    </recommendedName>
</protein>
<dbReference type="InterPro" id="IPR036024">
    <property type="entry name" value="Somatomedin_B-like_dom_sf"/>
</dbReference>
<evidence type="ECO:0000313" key="3">
    <source>
        <dbReference type="EMBL" id="KAK3787870.1"/>
    </source>
</evidence>
<dbReference type="InterPro" id="IPR001212">
    <property type="entry name" value="Somatomedin_B_dom"/>
</dbReference>
<feature type="domain" description="SMB" evidence="2">
    <location>
        <begin position="95"/>
        <end position="140"/>
    </location>
</feature>
<accession>A0AAE1AHX1</accession>
<comment type="caution">
    <text evidence="3">The sequence shown here is derived from an EMBL/GenBank/DDBJ whole genome shotgun (WGS) entry which is preliminary data.</text>
</comment>
<organism evidence="3 4">
    <name type="scientific">Elysia crispata</name>
    <name type="common">lettuce slug</name>
    <dbReference type="NCBI Taxonomy" id="231223"/>
    <lineage>
        <taxon>Eukaryota</taxon>
        <taxon>Metazoa</taxon>
        <taxon>Spiralia</taxon>
        <taxon>Lophotrochozoa</taxon>
        <taxon>Mollusca</taxon>
        <taxon>Gastropoda</taxon>
        <taxon>Heterobranchia</taxon>
        <taxon>Euthyneura</taxon>
        <taxon>Panpulmonata</taxon>
        <taxon>Sacoglossa</taxon>
        <taxon>Placobranchoidea</taxon>
        <taxon>Plakobranchidae</taxon>
        <taxon>Elysia</taxon>
    </lineage>
</organism>
<dbReference type="SUPFAM" id="SSF90188">
    <property type="entry name" value="Somatomedin B domain"/>
    <property type="match status" value="1"/>
</dbReference>
<name>A0AAE1AHX1_9GAST</name>
<proteinExistence type="predicted"/>